<dbReference type="SUPFAM" id="SSF143975">
    <property type="entry name" value="IlvD/EDD N-terminal domain-like"/>
    <property type="match status" value="1"/>
</dbReference>
<name>A0A1H2YRI0_ACIFE</name>
<reference evidence="18 19" key="1">
    <citation type="submission" date="2016-10" db="EMBL/GenBank/DDBJ databases">
        <authorList>
            <person name="Varghese N."/>
            <person name="Submissions S."/>
        </authorList>
    </citation>
    <scope>NUCLEOTIDE SEQUENCE [LARGE SCALE GENOMIC DNA]</scope>
    <source>
        <strain evidence="18 19">WCC6</strain>
    </source>
</reference>
<dbReference type="Gene3D" id="3.50.30.80">
    <property type="entry name" value="IlvD/EDD C-terminal domain-like"/>
    <property type="match status" value="1"/>
</dbReference>
<dbReference type="RefSeq" id="WP_074706881.1">
    <property type="nucleotide sequence ID" value="NZ_FNOP01000012.1"/>
</dbReference>
<organism evidence="18 19">
    <name type="scientific">Acidaminococcus fermentans</name>
    <dbReference type="NCBI Taxonomy" id="905"/>
    <lineage>
        <taxon>Bacteria</taxon>
        <taxon>Bacillati</taxon>
        <taxon>Bacillota</taxon>
        <taxon>Negativicutes</taxon>
        <taxon>Acidaminococcales</taxon>
        <taxon>Acidaminococcaceae</taxon>
        <taxon>Acidaminococcus</taxon>
    </lineage>
</organism>
<feature type="modified residue" description="N6-carboxylysine" evidence="15">
    <location>
        <position position="131"/>
    </location>
</feature>
<comment type="catalytic activity">
    <reaction evidence="11">
        <text>(2R)-2,3-dihydroxy-3-methylbutanoate = 3-methyl-2-oxobutanoate + H2O</text>
        <dbReference type="Rhea" id="RHEA:24809"/>
        <dbReference type="ChEBI" id="CHEBI:11851"/>
        <dbReference type="ChEBI" id="CHEBI:15377"/>
        <dbReference type="ChEBI" id="CHEBI:49072"/>
        <dbReference type="EC" id="4.2.1.9"/>
    </reaction>
    <physiologicalReaction direction="left-to-right" evidence="11">
        <dbReference type="Rhea" id="RHEA:24810"/>
    </physiologicalReaction>
</comment>
<comment type="cofactor">
    <cofactor evidence="1 15">
        <name>Mg(2+)</name>
        <dbReference type="ChEBI" id="CHEBI:18420"/>
    </cofactor>
</comment>
<dbReference type="HAMAP" id="MF_00012">
    <property type="entry name" value="IlvD"/>
    <property type="match status" value="1"/>
</dbReference>
<feature type="binding site" evidence="15">
    <location>
        <position position="130"/>
    </location>
    <ligand>
        <name>Mg(2+)</name>
        <dbReference type="ChEBI" id="CHEBI:18420"/>
    </ligand>
</feature>
<dbReference type="GO" id="GO:0005829">
    <property type="term" value="C:cytosol"/>
    <property type="evidence" value="ECO:0007669"/>
    <property type="project" value="TreeGrafter"/>
</dbReference>
<dbReference type="FunFam" id="3.50.30.80:FF:000001">
    <property type="entry name" value="Dihydroxy-acid dehydratase"/>
    <property type="match status" value="1"/>
</dbReference>
<comment type="subunit">
    <text evidence="15">Homodimer.</text>
</comment>
<comment type="pathway">
    <text evidence="13 15">Amino-acid biosynthesis; L-isoleucine biosynthesis; L-isoleucine from 2-oxobutanoate: step 3/4.</text>
</comment>
<evidence type="ECO:0000256" key="10">
    <source>
        <dbReference type="ARBA" id="ARBA00023304"/>
    </source>
</evidence>
<dbReference type="Pfam" id="PF00920">
    <property type="entry name" value="ILVD_EDD_N"/>
    <property type="match status" value="1"/>
</dbReference>
<dbReference type="EMBL" id="FNOP01000012">
    <property type="protein sequence ID" value="SDX07581.1"/>
    <property type="molecule type" value="Genomic_DNA"/>
</dbReference>
<comment type="caution">
    <text evidence="15">Lacks conserved residue(s) required for the propagation of feature annotation.</text>
</comment>
<gene>
    <name evidence="15" type="primary">ilvD</name>
    <name evidence="18" type="ORF">SAMN05216495_11228</name>
</gene>
<dbReference type="GO" id="GO:0004160">
    <property type="term" value="F:dihydroxy-acid dehydratase activity"/>
    <property type="evidence" value="ECO:0007669"/>
    <property type="project" value="UniProtKB-UniRule"/>
</dbReference>
<dbReference type="EC" id="4.2.1.9" evidence="14 15"/>
<keyword evidence="10 15" id="KW-0100">Branched-chain amino acid biosynthesis</keyword>
<dbReference type="InterPro" id="IPR056740">
    <property type="entry name" value="ILV_EDD_C"/>
</dbReference>
<feature type="active site" description="Proton acceptor" evidence="15">
    <location>
        <position position="477"/>
    </location>
</feature>
<accession>A0A1H2YRI0</accession>
<proteinExistence type="inferred from homology"/>
<evidence type="ECO:0000256" key="7">
    <source>
        <dbReference type="ARBA" id="ARBA00023004"/>
    </source>
</evidence>
<evidence type="ECO:0000256" key="5">
    <source>
        <dbReference type="ARBA" id="ARBA00022723"/>
    </source>
</evidence>
<dbReference type="Pfam" id="PF24877">
    <property type="entry name" value="ILV_EDD_C"/>
    <property type="match status" value="1"/>
</dbReference>
<dbReference type="GO" id="GO:0009097">
    <property type="term" value="P:isoleucine biosynthetic process"/>
    <property type="evidence" value="ECO:0007669"/>
    <property type="project" value="UniProtKB-UniRule"/>
</dbReference>
<evidence type="ECO:0000259" key="17">
    <source>
        <dbReference type="Pfam" id="PF24877"/>
    </source>
</evidence>
<comment type="caution">
    <text evidence="18">The sequence shown here is derived from an EMBL/GenBank/DDBJ whole genome shotgun (WGS) entry which is preliminary data.</text>
</comment>
<dbReference type="UniPathway" id="UPA00049">
    <property type="reaction ID" value="UER00061"/>
</dbReference>
<evidence type="ECO:0000313" key="18">
    <source>
        <dbReference type="EMBL" id="SDX07581.1"/>
    </source>
</evidence>
<comment type="similarity">
    <text evidence="2 15">Belongs to the IlvD/Edd family.</text>
</comment>
<keyword evidence="7 15" id="KW-0408">Iron</keyword>
<dbReference type="SUPFAM" id="SSF52016">
    <property type="entry name" value="LeuD/IlvD-like"/>
    <property type="match status" value="1"/>
</dbReference>
<dbReference type="InterPro" id="IPR000581">
    <property type="entry name" value="ILV_EDD_N"/>
</dbReference>
<comment type="function">
    <text evidence="15">Functions in the biosynthesis of branched-chain amino acids. Catalyzes the dehydration of (2R,3R)-2,3-dihydroxy-3-methylpentanoate (2,3-dihydroxy-3-methylvalerate) into 2-oxo-3-methylpentanoate (2-oxo-3-methylvalerate) and of (2R)-2,3-dihydroxy-3-methylbutanoate (2,3-dihydroxyisovalerate) into 2-oxo-3-methylbutanoate (2-oxoisovalerate), the penultimate precursor to L-isoleucine and L-valine, respectively.</text>
</comment>
<feature type="domain" description="Dihydroxy-acid/6-phosphogluconate dehydratase N-terminal" evidence="16">
    <location>
        <begin position="41"/>
        <end position="357"/>
    </location>
</feature>
<dbReference type="Proteomes" id="UP000182379">
    <property type="component" value="Unassembled WGS sequence"/>
</dbReference>
<dbReference type="InterPro" id="IPR042096">
    <property type="entry name" value="Dihydro-acid_dehy_C"/>
</dbReference>
<dbReference type="PANTHER" id="PTHR43661:SF3">
    <property type="entry name" value="D-XYLONATE DEHYDRATASE YAGF-RELATED"/>
    <property type="match status" value="1"/>
</dbReference>
<dbReference type="NCBIfam" id="TIGR00110">
    <property type="entry name" value="ilvD"/>
    <property type="match status" value="1"/>
</dbReference>
<dbReference type="AlphaFoldDB" id="A0A1H2YRI0"/>
<evidence type="ECO:0000256" key="3">
    <source>
        <dbReference type="ARBA" id="ARBA00022605"/>
    </source>
</evidence>
<dbReference type="PROSITE" id="PS00886">
    <property type="entry name" value="ILVD_EDD_1"/>
    <property type="match status" value="1"/>
</dbReference>
<comment type="cofactor">
    <cofactor evidence="15">
        <name>[2Fe-2S] cluster</name>
        <dbReference type="ChEBI" id="CHEBI:190135"/>
    </cofactor>
    <text evidence="15">Binds 1 [2Fe-2S] cluster per subunit. This cluster acts as a Lewis acid cofactor.</text>
</comment>
<evidence type="ECO:0000256" key="1">
    <source>
        <dbReference type="ARBA" id="ARBA00001946"/>
    </source>
</evidence>
<keyword evidence="4 15" id="KW-0001">2Fe-2S</keyword>
<feature type="domain" description="Dihydroxy-acid/6-phosphogluconate dehydratase C-terminal" evidence="17">
    <location>
        <begin position="368"/>
        <end position="557"/>
    </location>
</feature>
<feature type="binding site" evidence="15">
    <location>
        <position position="88"/>
    </location>
    <ligand>
        <name>Mg(2+)</name>
        <dbReference type="ChEBI" id="CHEBI:18420"/>
    </ligand>
</feature>
<sequence>MDSKKFQYSNYRSGELVNGIDRAAHRSLLYCTGLDQDDLHRPLIAVVNSFTEMVPGHIGLRELADYVKQGIWQAGGVPREFSTIALCDGICQGHDGMCYPLPSRENIADAIEMMVEAHHLDGMVMLPGCDKIVPGMIMAAARCDIPTIIIPAGPMLAGHYKGRTNITLTDMREFIGQTEVGKMSEEDLLALEQRALPTYGTCAMLGTANSMSFLSEILGLALPHSTTAPAVSSEKRRYAKEAGKRILGLIQENLTARKILTRKNLLNSIRAVMAMGASTNTVLHLMAIAHEAQVELSLDDFDRISREIPYLCNLKPSGEYPMEAFHEAGGVQTVLKALETKLDLDQLTITGKTLGANLKEVSFADGPVIHSLDHPKKPEGGIAILYGNLAPKGAVVKKAGVKPSMYQFTGTARVFNYMEDACRAIQAGEIPAGTVIVLRYEGPKGGPGMREQHMVTSLLVGRGMDESCALITDGRFSGSTRGPAIGHISPEAAAGGPIATVQDGDTITIDIPGRKLTLHLSAEEIQKRLAQVQLLRKPATPALQKYAALVTSADRGAILEIPECLK</sequence>
<feature type="binding site" evidence="15">
    <location>
        <position position="451"/>
    </location>
    <ligand>
        <name>Mg(2+)</name>
        <dbReference type="ChEBI" id="CHEBI:18420"/>
    </ligand>
</feature>
<evidence type="ECO:0000256" key="4">
    <source>
        <dbReference type="ARBA" id="ARBA00022714"/>
    </source>
</evidence>
<dbReference type="GO" id="GO:0000287">
    <property type="term" value="F:magnesium ion binding"/>
    <property type="evidence" value="ECO:0007669"/>
    <property type="project" value="UniProtKB-UniRule"/>
</dbReference>
<dbReference type="InterPro" id="IPR004404">
    <property type="entry name" value="DihydroxyA_deHydtase"/>
</dbReference>
<evidence type="ECO:0000313" key="19">
    <source>
        <dbReference type="Proteomes" id="UP000182379"/>
    </source>
</evidence>
<evidence type="ECO:0000256" key="12">
    <source>
        <dbReference type="ARBA" id="ARBA00029436"/>
    </source>
</evidence>
<evidence type="ECO:0000256" key="2">
    <source>
        <dbReference type="ARBA" id="ARBA00006486"/>
    </source>
</evidence>
<evidence type="ECO:0000259" key="16">
    <source>
        <dbReference type="Pfam" id="PF00920"/>
    </source>
</evidence>
<evidence type="ECO:0000256" key="8">
    <source>
        <dbReference type="ARBA" id="ARBA00023014"/>
    </source>
</evidence>
<dbReference type="GO" id="GO:0051537">
    <property type="term" value="F:2 iron, 2 sulfur cluster binding"/>
    <property type="evidence" value="ECO:0007669"/>
    <property type="project" value="UniProtKB-UniRule"/>
</dbReference>
<keyword evidence="6 15" id="KW-0460">Magnesium</keyword>
<keyword evidence="8 15" id="KW-0411">Iron-sulfur</keyword>
<evidence type="ECO:0000256" key="11">
    <source>
        <dbReference type="ARBA" id="ARBA00029304"/>
    </source>
</evidence>
<dbReference type="PANTHER" id="PTHR43661">
    <property type="entry name" value="D-XYLONATE DEHYDRATASE"/>
    <property type="match status" value="1"/>
</dbReference>
<evidence type="ECO:0000256" key="15">
    <source>
        <dbReference type="HAMAP-Rule" id="MF_00012"/>
    </source>
</evidence>
<comment type="catalytic activity">
    <reaction evidence="15">
        <text>(2R,3R)-2,3-dihydroxy-3-methylpentanoate = (S)-3-methyl-2-oxopentanoate + H2O</text>
        <dbReference type="Rhea" id="RHEA:27694"/>
        <dbReference type="ChEBI" id="CHEBI:15377"/>
        <dbReference type="ChEBI" id="CHEBI:35146"/>
        <dbReference type="ChEBI" id="CHEBI:49258"/>
        <dbReference type="EC" id="4.2.1.9"/>
    </reaction>
</comment>
<dbReference type="InterPro" id="IPR020558">
    <property type="entry name" value="DiOHA_6PGluconate_deHydtase_CS"/>
</dbReference>
<keyword evidence="3 15" id="KW-0028">Amino-acid biosynthesis</keyword>
<feature type="binding site" description="via carbamate group" evidence="15">
    <location>
        <position position="131"/>
    </location>
    <ligand>
        <name>Mg(2+)</name>
        <dbReference type="ChEBI" id="CHEBI:18420"/>
    </ligand>
</feature>
<keyword evidence="9 15" id="KW-0456">Lyase</keyword>
<dbReference type="UniPathway" id="UPA00047">
    <property type="reaction ID" value="UER00057"/>
</dbReference>
<evidence type="ECO:0000256" key="6">
    <source>
        <dbReference type="ARBA" id="ARBA00022842"/>
    </source>
</evidence>
<keyword evidence="5 15" id="KW-0479">Metal-binding</keyword>
<protein>
    <recommendedName>
        <fullName evidence="14 15">Dihydroxy-acid dehydratase</fullName>
        <shortName evidence="15">DAD</shortName>
        <ecNumber evidence="14 15">4.2.1.9</ecNumber>
    </recommendedName>
</protein>
<dbReference type="NCBIfam" id="NF002068">
    <property type="entry name" value="PRK00911.1"/>
    <property type="match status" value="1"/>
</dbReference>
<evidence type="ECO:0000256" key="14">
    <source>
        <dbReference type="ARBA" id="ARBA00029490"/>
    </source>
</evidence>
<dbReference type="InterPro" id="IPR037237">
    <property type="entry name" value="IlvD/EDD_N"/>
</dbReference>
<evidence type="ECO:0000256" key="13">
    <source>
        <dbReference type="ARBA" id="ARBA00029437"/>
    </source>
</evidence>
<evidence type="ECO:0000256" key="9">
    <source>
        <dbReference type="ARBA" id="ARBA00023239"/>
    </source>
</evidence>
<dbReference type="GO" id="GO:0009099">
    <property type="term" value="P:L-valine biosynthetic process"/>
    <property type="evidence" value="ECO:0007669"/>
    <property type="project" value="UniProtKB-UniRule"/>
</dbReference>
<comment type="pathway">
    <text evidence="12 15">Amino-acid biosynthesis; L-valine biosynthesis; L-valine from pyruvate: step 3/4.</text>
</comment>